<dbReference type="PANTHER" id="PTHR24098">
    <property type="entry name" value="OUTER SEGMENT 5"/>
    <property type="match status" value="1"/>
</dbReference>
<dbReference type="PROSITE" id="PS50294">
    <property type="entry name" value="WD_REPEATS_REGION"/>
    <property type="match status" value="2"/>
</dbReference>
<dbReference type="InterPro" id="IPR056456">
    <property type="entry name" value="Beta-prop_IFT80_2nd"/>
</dbReference>
<dbReference type="Pfam" id="PF00400">
    <property type="entry name" value="WD40"/>
    <property type="match status" value="3"/>
</dbReference>
<evidence type="ECO:0000313" key="8">
    <source>
        <dbReference type="Proteomes" id="UP001107558"/>
    </source>
</evidence>
<dbReference type="Proteomes" id="UP001107558">
    <property type="component" value="Chromosome 2"/>
</dbReference>
<feature type="repeat" description="WD" evidence="4">
    <location>
        <begin position="180"/>
        <end position="221"/>
    </location>
</feature>
<evidence type="ECO:0008006" key="9">
    <source>
        <dbReference type="Google" id="ProtNLM"/>
    </source>
</evidence>
<dbReference type="Pfam" id="PF23387">
    <property type="entry name" value="TPR_IFT80_172"/>
    <property type="match status" value="1"/>
</dbReference>
<evidence type="ECO:0000256" key="2">
    <source>
        <dbReference type="ARBA" id="ARBA00023069"/>
    </source>
</evidence>
<dbReference type="Gene3D" id="2.130.10.10">
    <property type="entry name" value="YVTN repeat-like/Quinoprotein amine dehydrogenase"/>
    <property type="match status" value="2"/>
</dbReference>
<feature type="repeat" description="WD" evidence="4">
    <location>
        <begin position="98"/>
        <end position="130"/>
    </location>
</feature>
<comment type="caution">
    <text evidence="7">The sequence shown here is derived from an EMBL/GenBank/DDBJ whole genome shotgun (WGS) entry which is preliminary data.</text>
</comment>
<dbReference type="OrthoDB" id="408728at2759"/>
<organism evidence="7 8">
    <name type="scientific">Polypedilum vanderplanki</name>
    <name type="common">Sleeping chironomid midge</name>
    <dbReference type="NCBI Taxonomy" id="319348"/>
    <lineage>
        <taxon>Eukaryota</taxon>
        <taxon>Metazoa</taxon>
        <taxon>Ecdysozoa</taxon>
        <taxon>Arthropoda</taxon>
        <taxon>Hexapoda</taxon>
        <taxon>Insecta</taxon>
        <taxon>Pterygota</taxon>
        <taxon>Neoptera</taxon>
        <taxon>Endopterygota</taxon>
        <taxon>Diptera</taxon>
        <taxon>Nematocera</taxon>
        <taxon>Chironomoidea</taxon>
        <taxon>Chironomidae</taxon>
        <taxon>Chironominae</taxon>
        <taxon>Polypedilum</taxon>
        <taxon>Polypedilum</taxon>
    </lineage>
</organism>
<dbReference type="GO" id="GO:0060271">
    <property type="term" value="P:cilium assembly"/>
    <property type="evidence" value="ECO:0007669"/>
    <property type="project" value="TreeGrafter"/>
</dbReference>
<dbReference type="PROSITE" id="PS50082">
    <property type="entry name" value="WD_REPEATS_2"/>
    <property type="match status" value="2"/>
</dbReference>
<keyword evidence="2" id="KW-0969">Cilium</keyword>
<accession>A0A9J6C7M4</accession>
<dbReference type="PANTHER" id="PTHR24098:SF0">
    <property type="entry name" value="OUTER SEGMENT 5"/>
    <property type="match status" value="1"/>
</dbReference>
<keyword evidence="3" id="KW-0966">Cell projection</keyword>
<dbReference type="InterPro" id="IPR056157">
    <property type="entry name" value="TPR_IFT80_172_dom"/>
</dbReference>
<dbReference type="InterPro" id="IPR036322">
    <property type="entry name" value="WD40_repeat_dom_sf"/>
</dbReference>
<dbReference type="AlphaFoldDB" id="A0A9J6C7M4"/>
<feature type="domain" description="IFT80/172/WDR35 TPR" evidence="6">
    <location>
        <begin position="617"/>
        <end position="742"/>
    </location>
</feature>
<keyword evidence="4" id="KW-0853">WD repeat</keyword>
<protein>
    <recommendedName>
        <fullName evidence="9">Intraflagellar transport protein 80-like protein</fullName>
    </recommendedName>
</protein>
<evidence type="ECO:0000256" key="3">
    <source>
        <dbReference type="ARBA" id="ARBA00023273"/>
    </source>
</evidence>
<feature type="domain" description="IFT80 second beta-propeller" evidence="5">
    <location>
        <begin position="300"/>
        <end position="589"/>
    </location>
</feature>
<reference evidence="7" key="1">
    <citation type="submission" date="2021-03" db="EMBL/GenBank/DDBJ databases">
        <title>Chromosome level genome of the anhydrobiotic midge Polypedilum vanderplanki.</title>
        <authorList>
            <person name="Yoshida Y."/>
            <person name="Kikawada T."/>
            <person name="Gusev O."/>
        </authorList>
    </citation>
    <scope>NUCLEOTIDE SEQUENCE</scope>
    <source>
        <strain evidence="7">NIAS01</strain>
        <tissue evidence="7">Whole body or cell culture</tissue>
    </source>
</reference>
<sequence>MKFKIYLNKEAIYKGTITCVGWSSNNEVYSCGDDCQILKWTTTTREFVQVAKIPDFYPTDFNWLISKSSGKSNENLLISSSDGRFIILNKGARVERSVNAHNGAIISCRWSPDGSGLLSAGEDGVIKIFSRTGMLRSTVIQNEGLIVCARWSPTSTTIAYCQGNTIALKPLAANSKLIKWQAHDGLVLAIAWAPNGEYLASAGEDTRYKIWDTQGTNIYTSAGDDYPITTLDFSPCGKMLAVGGFNMLKLCHYSGWCYNVTRFEDTKPVGSLMNASWSPDGTQILSGSSSGNIIFGHVVEREVIYKNLKATITGRRMMIMKDIVNNTTDTLDFSDRIIKWELGYGHLVVATSNQLHIFNENYINTPVIVDRPEIRIILLGKKNFLVVDNISIFIYTYSGRLHLNPRYAGSQAQAFNLTTQTISMGIDVLAIRDYADQSIIHIFDLYPGASRQEEPNQVKHKQLITEIAVNRSGPSADDKHLVAFIDSNRDLYLTLIQSGPDYTLHKIGTQVISIMWSSECNVLVGLHDSCYSIWYCPGEACSDPSLIALTTFSYDTTEFGKNISLVNFDGFTITLCASGANFTVSAKIYCILIHKLVSENQWEKALKICRMGQSLLLWTCLAALASKRNQHEISEEAFSSALQIDKVDYMHFMKELDDVEQMAENAMNGMRIEEAETILLHNQKISEAIQFCLRLHRWTRALEIAQKHSTDLKFVCEERAKYMEALQKQENEPEFVKLNSQILESQSNEDY</sequence>
<gene>
    <name evidence="7" type="ORF">PVAND_007662</name>
</gene>
<keyword evidence="8" id="KW-1185">Reference proteome</keyword>
<evidence type="ECO:0000313" key="7">
    <source>
        <dbReference type="EMBL" id="KAG5677949.1"/>
    </source>
</evidence>
<evidence type="ECO:0000256" key="4">
    <source>
        <dbReference type="PROSITE-ProRule" id="PRU00221"/>
    </source>
</evidence>
<dbReference type="EMBL" id="JADBJN010000002">
    <property type="protein sequence ID" value="KAG5677949.1"/>
    <property type="molecule type" value="Genomic_DNA"/>
</dbReference>
<dbReference type="GO" id="GO:0005929">
    <property type="term" value="C:cilium"/>
    <property type="evidence" value="ECO:0007669"/>
    <property type="project" value="UniProtKB-SubCell"/>
</dbReference>
<dbReference type="InterPro" id="IPR015943">
    <property type="entry name" value="WD40/YVTN_repeat-like_dom_sf"/>
</dbReference>
<evidence type="ECO:0000259" key="6">
    <source>
        <dbReference type="Pfam" id="PF23387"/>
    </source>
</evidence>
<dbReference type="InterPro" id="IPR001680">
    <property type="entry name" value="WD40_rpt"/>
</dbReference>
<name>A0A9J6C7M4_POLVA</name>
<dbReference type="GO" id="GO:0030992">
    <property type="term" value="C:intraciliary transport particle B"/>
    <property type="evidence" value="ECO:0007669"/>
    <property type="project" value="TreeGrafter"/>
</dbReference>
<dbReference type="Gene3D" id="1.25.40.470">
    <property type="match status" value="1"/>
</dbReference>
<dbReference type="SMART" id="SM00320">
    <property type="entry name" value="WD40"/>
    <property type="match status" value="6"/>
</dbReference>
<proteinExistence type="predicted"/>
<evidence type="ECO:0000256" key="1">
    <source>
        <dbReference type="ARBA" id="ARBA00004138"/>
    </source>
</evidence>
<evidence type="ECO:0000259" key="5">
    <source>
        <dbReference type="Pfam" id="PF23335"/>
    </source>
</evidence>
<dbReference type="SUPFAM" id="SSF50978">
    <property type="entry name" value="WD40 repeat-like"/>
    <property type="match status" value="2"/>
</dbReference>
<comment type="subcellular location">
    <subcellularLocation>
        <location evidence="1">Cell projection</location>
        <location evidence="1">Cilium</location>
    </subcellularLocation>
</comment>
<dbReference type="Pfam" id="PF23335">
    <property type="entry name" value="Beta-prop_IFT80_2nd"/>
    <property type="match status" value="1"/>
</dbReference>